<dbReference type="Proteomes" id="UP000822688">
    <property type="component" value="Chromosome 1"/>
</dbReference>
<dbReference type="AlphaFoldDB" id="A0A8T0JAV7"/>
<dbReference type="GO" id="GO:0005741">
    <property type="term" value="C:mitochondrial outer membrane"/>
    <property type="evidence" value="ECO:0007669"/>
    <property type="project" value="UniProtKB-SubCell"/>
</dbReference>
<dbReference type="InterPro" id="IPR027246">
    <property type="entry name" value="Porin_Euk/Tom40"/>
</dbReference>
<dbReference type="CDD" id="cd07306">
    <property type="entry name" value="Porin3_VDAC"/>
    <property type="match status" value="1"/>
</dbReference>
<dbReference type="FunFam" id="2.40.160.10:FF:000012">
    <property type="entry name" value="Voltage-dependent anion-selective channel"/>
    <property type="match status" value="1"/>
</dbReference>
<evidence type="ECO:0000313" key="12">
    <source>
        <dbReference type="EMBL" id="KAG0592416.1"/>
    </source>
</evidence>
<keyword evidence="6" id="KW-0812">Transmembrane</keyword>
<proteinExistence type="inferred from homology"/>
<evidence type="ECO:0000256" key="8">
    <source>
        <dbReference type="ARBA" id="ARBA00023065"/>
    </source>
</evidence>
<dbReference type="InterPro" id="IPR023614">
    <property type="entry name" value="Porin_dom_sf"/>
</dbReference>
<dbReference type="GO" id="GO:0015288">
    <property type="term" value="F:porin activity"/>
    <property type="evidence" value="ECO:0007669"/>
    <property type="project" value="UniProtKB-KW"/>
</dbReference>
<dbReference type="GO" id="GO:0008308">
    <property type="term" value="F:voltage-gated monoatomic anion channel activity"/>
    <property type="evidence" value="ECO:0007669"/>
    <property type="project" value="InterPro"/>
</dbReference>
<protein>
    <submittedName>
        <fullName evidence="12">Uncharacterized protein</fullName>
    </submittedName>
</protein>
<keyword evidence="4" id="KW-0813">Transport</keyword>
<sequence>MADERKASPRVGGPPLFSDVGKQAKDLVTKGFLGGHTVMVSSRGPRAATITTTATIVQDVTVGIVMATFQEGNTTHNLSFATTGNQIQAQSTIANFGLAGLTAGVQTSFPGGEYGKAHITYQHDFAALHAKIHGFKAAPDLELSANLGNKRIFTGGSLLYNTETRNIGMTKAGIGFTTDDFTGSLVIDPLIAKSFDLYFTRFLSPRCQVGTHISRLYEKGLTSAKVAGSYIYNSQTTLKGRFDDRGLVAGLLQFSPNPLVTFSLLAEVNSTDLKAHPNIGVSLSYVAV</sequence>
<dbReference type="EMBL" id="CM026421">
    <property type="protein sequence ID" value="KAG0592416.1"/>
    <property type="molecule type" value="Genomic_DNA"/>
</dbReference>
<evidence type="ECO:0000256" key="4">
    <source>
        <dbReference type="ARBA" id="ARBA00022448"/>
    </source>
</evidence>
<keyword evidence="7" id="KW-1000">Mitochondrion outer membrane</keyword>
<evidence type="ECO:0000256" key="7">
    <source>
        <dbReference type="ARBA" id="ARBA00022787"/>
    </source>
</evidence>
<dbReference type="PANTHER" id="PTHR11743:SF73">
    <property type="entry name" value="PHEROPHORIN DOMAIN-CONTAINING PROTEIN"/>
    <property type="match status" value="1"/>
</dbReference>
<evidence type="ECO:0000256" key="3">
    <source>
        <dbReference type="ARBA" id="ARBA00009624"/>
    </source>
</evidence>
<gene>
    <name evidence="12" type="ORF">KC19_1G250500</name>
</gene>
<evidence type="ECO:0000256" key="9">
    <source>
        <dbReference type="ARBA" id="ARBA00023114"/>
    </source>
</evidence>
<evidence type="ECO:0000256" key="6">
    <source>
        <dbReference type="ARBA" id="ARBA00022692"/>
    </source>
</evidence>
<dbReference type="InterPro" id="IPR001925">
    <property type="entry name" value="Porin_Euk"/>
</dbReference>
<keyword evidence="8" id="KW-0406">Ion transport</keyword>
<accession>A0A8T0JAV7</accession>
<evidence type="ECO:0000256" key="10">
    <source>
        <dbReference type="ARBA" id="ARBA00023128"/>
    </source>
</evidence>
<comment type="caution">
    <text evidence="12">The sequence shown here is derived from an EMBL/GenBank/DDBJ whole genome shotgun (WGS) entry which is preliminary data.</text>
</comment>
<name>A0A8T0JAV7_CERPU</name>
<keyword evidence="9" id="KW-0626">Porin</keyword>
<comment type="subcellular location">
    <subcellularLocation>
        <location evidence="1">Mitochondrion outer membrane</location>
    </subcellularLocation>
</comment>
<keyword evidence="11" id="KW-0472">Membrane</keyword>
<keyword evidence="5" id="KW-1134">Transmembrane beta strand</keyword>
<comment type="similarity">
    <text evidence="2">Belongs to the eukaryotic mitochondrial porin family.</text>
</comment>
<evidence type="ECO:0000256" key="2">
    <source>
        <dbReference type="ARBA" id="ARBA00007780"/>
    </source>
</evidence>
<keyword evidence="10" id="KW-0496">Mitochondrion</keyword>
<comment type="similarity">
    <text evidence="3">Belongs to the eukaryotic mitochondrial porin (TC 1.B.8.1) family.</text>
</comment>
<organism evidence="12 13">
    <name type="scientific">Ceratodon purpureus</name>
    <name type="common">Fire moss</name>
    <name type="synonym">Dicranum purpureum</name>
    <dbReference type="NCBI Taxonomy" id="3225"/>
    <lineage>
        <taxon>Eukaryota</taxon>
        <taxon>Viridiplantae</taxon>
        <taxon>Streptophyta</taxon>
        <taxon>Embryophyta</taxon>
        <taxon>Bryophyta</taxon>
        <taxon>Bryophytina</taxon>
        <taxon>Bryopsida</taxon>
        <taxon>Dicranidae</taxon>
        <taxon>Pseudoditrichales</taxon>
        <taxon>Ditrichaceae</taxon>
        <taxon>Ceratodon</taxon>
    </lineage>
</organism>
<evidence type="ECO:0000256" key="1">
    <source>
        <dbReference type="ARBA" id="ARBA00004294"/>
    </source>
</evidence>
<dbReference type="PANTHER" id="PTHR11743">
    <property type="entry name" value="VOLTAGE-DEPENDENT ANION-SELECTIVE CHANNEL"/>
    <property type="match status" value="1"/>
</dbReference>
<reference evidence="12" key="1">
    <citation type="submission" date="2020-06" db="EMBL/GenBank/DDBJ databases">
        <title>WGS assembly of Ceratodon purpureus strain R40.</title>
        <authorList>
            <person name="Carey S.B."/>
            <person name="Jenkins J."/>
            <person name="Shu S."/>
            <person name="Lovell J.T."/>
            <person name="Sreedasyam A."/>
            <person name="Maumus F."/>
            <person name="Tiley G.P."/>
            <person name="Fernandez-Pozo N."/>
            <person name="Barry K."/>
            <person name="Chen C."/>
            <person name="Wang M."/>
            <person name="Lipzen A."/>
            <person name="Daum C."/>
            <person name="Saski C.A."/>
            <person name="Payton A.C."/>
            <person name="Mcbreen J.C."/>
            <person name="Conrad R.E."/>
            <person name="Kollar L.M."/>
            <person name="Olsson S."/>
            <person name="Huttunen S."/>
            <person name="Landis J.B."/>
            <person name="Wickett N.J."/>
            <person name="Johnson M.G."/>
            <person name="Rensing S.A."/>
            <person name="Grimwood J."/>
            <person name="Schmutz J."/>
            <person name="Mcdaniel S.F."/>
        </authorList>
    </citation>
    <scope>NUCLEOTIDE SEQUENCE</scope>
    <source>
        <strain evidence="12">R40</strain>
    </source>
</reference>
<dbReference type="GO" id="GO:0046930">
    <property type="term" value="C:pore complex"/>
    <property type="evidence" value="ECO:0007669"/>
    <property type="project" value="UniProtKB-KW"/>
</dbReference>
<dbReference type="Gene3D" id="2.40.160.10">
    <property type="entry name" value="Porin"/>
    <property type="match status" value="1"/>
</dbReference>
<keyword evidence="13" id="KW-1185">Reference proteome</keyword>
<evidence type="ECO:0000256" key="5">
    <source>
        <dbReference type="ARBA" id="ARBA00022452"/>
    </source>
</evidence>
<dbReference type="Pfam" id="PF01459">
    <property type="entry name" value="Porin_3"/>
    <property type="match status" value="1"/>
</dbReference>
<evidence type="ECO:0000313" key="13">
    <source>
        <dbReference type="Proteomes" id="UP000822688"/>
    </source>
</evidence>
<evidence type="ECO:0000256" key="11">
    <source>
        <dbReference type="ARBA" id="ARBA00023136"/>
    </source>
</evidence>